<reference evidence="1" key="1">
    <citation type="journal article" date="2021" name="Proc. Natl. Acad. Sci. U.S.A.">
        <title>A Catalog of Tens of Thousands of Viruses from Human Metagenomes Reveals Hidden Associations with Chronic Diseases.</title>
        <authorList>
            <person name="Tisza M.J."/>
            <person name="Buck C.B."/>
        </authorList>
    </citation>
    <scope>NUCLEOTIDE SEQUENCE</scope>
    <source>
        <strain evidence="1">CtfYP22</strain>
    </source>
</reference>
<proteinExistence type="predicted"/>
<sequence length="189" mass="21419">MKHLYSTFAALLLILLTPIAGFAQRNNAKPKSVITRTIVGCTLGETTLEQIKENVQAQGGTIESITDDPEGPRMKTMVVSGMRFWGETRDKIMMKTVDSILYFVIILIPDKAEADRLKNSLILKYRGWEDNMNTPSKPYEGSYVDSRSTIVLSYTNDEPEYSQKFKYAMLMYVDNALLNKAREIESSDL</sequence>
<evidence type="ECO:0000313" key="1">
    <source>
        <dbReference type="EMBL" id="DAD69784.1"/>
    </source>
</evidence>
<organism evidence="1">
    <name type="scientific">Siphoviridae sp. ctfYP22</name>
    <dbReference type="NCBI Taxonomy" id="2827584"/>
    <lineage>
        <taxon>Viruses</taxon>
        <taxon>Duplodnaviria</taxon>
        <taxon>Heunggongvirae</taxon>
        <taxon>Uroviricota</taxon>
        <taxon>Caudoviricetes</taxon>
    </lineage>
</organism>
<protein>
    <submittedName>
        <fullName evidence="1">Uncharacterized protein</fullName>
    </submittedName>
</protein>
<accession>A0A8S5LIW0</accession>
<dbReference type="EMBL" id="BK015856">
    <property type="protein sequence ID" value="DAD69784.1"/>
    <property type="molecule type" value="Genomic_DNA"/>
</dbReference>
<name>A0A8S5LIW0_9CAUD</name>